<accession>A0A3P7KG25</accession>
<dbReference type="AlphaFoldDB" id="A0A3P7KG25"/>
<dbReference type="OrthoDB" id="5877880at2759"/>
<evidence type="ECO:0000313" key="2">
    <source>
        <dbReference type="Proteomes" id="UP000270094"/>
    </source>
</evidence>
<evidence type="ECO:0000313" key="1">
    <source>
        <dbReference type="EMBL" id="VDM66722.1"/>
    </source>
</evidence>
<reference evidence="1 2" key="1">
    <citation type="submission" date="2018-11" db="EMBL/GenBank/DDBJ databases">
        <authorList>
            <consortium name="Pathogen Informatics"/>
        </authorList>
    </citation>
    <scope>NUCLEOTIDE SEQUENCE [LARGE SCALE GENOMIC DNA]</scope>
</reference>
<proteinExistence type="predicted"/>
<name>A0A3P7KG25_STRVU</name>
<gene>
    <name evidence="1" type="ORF">SVUK_LOCUS1720</name>
</gene>
<organism evidence="1 2">
    <name type="scientific">Strongylus vulgaris</name>
    <name type="common">Blood worm</name>
    <dbReference type="NCBI Taxonomy" id="40348"/>
    <lineage>
        <taxon>Eukaryota</taxon>
        <taxon>Metazoa</taxon>
        <taxon>Ecdysozoa</taxon>
        <taxon>Nematoda</taxon>
        <taxon>Chromadorea</taxon>
        <taxon>Rhabditida</taxon>
        <taxon>Rhabditina</taxon>
        <taxon>Rhabditomorpha</taxon>
        <taxon>Strongyloidea</taxon>
        <taxon>Strongylidae</taxon>
        <taxon>Strongylus</taxon>
    </lineage>
</organism>
<sequence>MDVENVKIVDGLIFGYLGRQQYHDTLRALCNESPSLRNGGNRFQTGADVYIQVNDQLHDKNLEQIVQAFSMVGRFDVTPELIDFGIRLRNLTNEFSTMTSMRGRSLSVAPNSNDVEYVRQSHDSAINAGVAHGAQRQPISHQDLSYDYQSQVSLEVLKHWLA</sequence>
<dbReference type="PROSITE" id="PS50896">
    <property type="entry name" value="LISH"/>
    <property type="match status" value="1"/>
</dbReference>
<dbReference type="EMBL" id="UYYB01003550">
    <property type="protein sequence ID" value="VDM66722.1"/>
    <property type="molecule type" value="Genomic_DNA"/>
</dbReference>
<dbReference type="InterPro" id="IPR006594">
    <property type="entry name" value="LisH"/>
</dbReference>
<protein>
    <submittedName>
        <fullName evidence="1">Uncharacterized protein</fullName>
    </submittedName>
</protein>
<dbReference type="Proteomes" id="UP000270094">
    <property type="component" value="Unassembled WGS sequence"/>
</dbReference>
<keyword evidence="2" id="KW-1185">Reference proteome</keyword>